<dbReference type="RefSeq" id="WP_038520489.1">
    <property type="nucleotide sequence ID" value="NZ_CP008953.1"/>
</dbReference>
<organism evidence="9 10">
    <name type="scientific">Amycolatopsis japonica</name>
    <dbReference type="NCBI Taxonomy" id="208439"/>
    <lineage>
        <taxon>Bacteria</taxon>
        <taxon>Bacillati</taxon>
        <taxon>Actinomycetota</taxon>
        <taxon>Actinomycetes</taxon>
        <taxon>Pseudonocardiales</taxon>
        <taxon>Pseudonocardiaceae</taxon>
        <taxon>Amycolatopsis</taxon>
        <taxon>Amycolatopsis japonica group</taxon>
    </lineage>
</organism>
<evidence type="ECO:0000256" key="3">
    <source>
        <dbReference type="ARBA" id="ARBA00022801"/>
    </source>
</evidence>
<dbReference type="PANTHER" id="PTHR34978">
    <property type="entry name" value="POSSIBLE SENSOR-TRANSDUCER PROTEIN BLAR"/>
    <property type="match status" value="1"/>
</dbReference>
<keyword evidence="4 6" id="KW-0862">Zinc</keyword>
<dbReference type="AlphaFoldDB" id="A0A075VC51"/>
<keyword evidence="5 6" id="KW-0482">Metalloprotease</keyword>
<dbReference type="GO" id="GO:0046872">
    <property type="term" value="F:metal ion binding"/>
    <property type="evidence" value="ECO:0007669"/>
    <property type="project" value="UniProtKB-KW"/>
</dbReference>
<keyword evidence="10" id="KW-1185">Reference proteome</keyword>
<keyword evidence="2" id="KW-0479">Metal-binding</keyword>
<comment type="cofactor">
    <cofactor evidence="6">
        <name>Zn(2+)</name>
        <dbReference type="ChEBI" id="CHEBI:29105"/>
    </cofactor>
    <text evidence="6">Binds 1 zinc ion per subunit.</text>
</comment>
<keyword evidence="7" id="KW-0812">Transmembrane</keyword>
<feature type="transmembrane region" description="Helical" evidence="7">
    <location>
        <begin position="285"/>
        <end position="310"/>
    </location>
</feature>
<evidence type="ECO:0000259" key="8">
    <source>
        <dbReference type="Pfam" id="PF01435"/>
    </source>
</evidence>
<dbReference type="PANTHER" id="PTHR34978:SF3">
    <property type="entry name" value="SLR0241 PROTEIN"/>
    <property type="match status" value="1"/>
</dbReference>
<keyword evidence="7" id="KW-1133">Transmembrane helix</keyword>
<dbReference type="STRING" id="208439.AJAP_38320"/>
<feature type="domain" description="Peptidase M48" evidence="8">
    <location>
        <begin position="117"/>
        <end position="207"/>
    </location>
</feature>
<evidence type="ECO:0000256" key="7">
    <source>
        <dbReference type="SAM" id="Phobius"/>
    </source>
</evidence>
<feature type="transmembrane region" description="Helical" evidence="7">
    <location>
        <begin position="33"/>
        <end position="59"/>
    </location>
</feature>
<evidence type="ECO:0000313" key="10">
    <source>
        <dbReference type="Proteomes" id="UP000028492"/>
    </source>
</evidence>
<dbReference type="GO" id="GO:0004222">
    <property type="term" value="F:metalloendopeptidase activity"/>
    <property type="evidence" value="ECO:0007669"/>
    <property type="project" value="InterPro"/>
</dbReference>
<dbReference type="GO" id="GO:0006508">
    <property type="term" value="P:proteolysis"/>
    <property type="evidence" value="ECO:0007669"/>
    <property type="project" value="UniProtKB-KW"/>
</dbReference>
<dbReference type="EMBL" id="CP008953">
    <property type="protein sequence ID" value="AIG80450.1"/>
    <property type="molecule type" value="Genomic_DNA"/>
</dbReference>
<sequence length="311" mass="32764">MIPAAALLLGVLIVGWCSPPVLARFGTPQGSPAAAIAWWLMTALGLLIGTVGGVLLLALPGHGPADQITRLIDACLSSISHDGIPSLDLVAGGTAGVLLTFALVRLLSSSVRRRRHRNQLHRRHLDALRLAGSRPSDRVRTLWLPHEDPIAYSLGGRRAMIVASDGLRSRLTPAELQAVFAHENAHVRSRHHLLTGCADVLGRTLRFVPLMRELPKAISLFVELAADRTAAAECGAGPVRSALLTIGAPGGPKKALAMSGGDTSIRISRLEDRQRLPLRSGMTSIIGGFACLTAPAVVAVALMGAFSLAFC</sequence>
<dbReference type="CDD" id="cd07326">
    <property type="entry name" value="M56_BlaR1_MecR1_like"/>
    <property type="match status" value="1"/>
</dbReference>
<dbReference type="InterPro" id="IPR052173">
    <property type="entry name" value="Beta-lactam_resp_regulator"/>
</dbReference>
<dbReference type="InterPro" id="IPR001915">
    <property type="entry name" value="Peptidase_M48"/>
</dbReference>
<accession>A0A075VC51</accession>
<name>A0A075VC51_9PSEU</name>
<feature type="transmembrane region" description="Helical" evidence="7">
    <location>
        <begin position="90"/>
        <end position="108"/>
    </location>
</feature>
<protein>
    <recommendedName>
        <fullName evidence="8">Peptidase M48 domain-containing protein</fullName>
    </recommendedName>
</protein>
<gene>
    <name evidence="9" type="ORF">AJAP_38320</name>
</gene>
<reference evidence="9 10" key="1">
    <citation type="journal article" date="2014" name="J. Biotechnol.">
        <title>Complete genome sequence of the actinobacterium Amycolatopsis japonica MG417-CF17(T) (=DSM 44213T) producing (S,S)-N,N'-ethylenediaminedisuccinic acid.</title>
        <authorList>
            <person name="Stegmann E."/>
            <person name="Albersmeier A."/>
            <person name="Spohn M."/>
            <person name="Gert H."/>
            <person name="Weber T."/>
            <person name="Wohlleben W."/>
            <person name="Kalinowski J."/>
            <person name="Ruckert C."/>
        </authorList>
    </citation>
    <scope>NUCLEOTIDE SEQUENCE [LARGE SCALE GENOMIC DNA]</scope>
    <source>
        <strain evidence="10">MG417-CF17 (DSM 44213)</strain>
    </source>
</reference>
<proteinExistence type="inferred from homology"/>
<evidence type="ECO:0000256" key="5">
    <source>
        <dbReference type="ARBA" id="ARBA00023049"/>
    </source>
</evidence>
<evidence type="ECO:0000256" key="4">
    <source>
        <dbReference type="ARBA" id="ARBA00022833"/>
    </source>
</evidence>
<dbReference type="Gene3D" id="3.30.2010.10">
    <property type="entry name" value="Metalloproteases ('zincins'), catalytic domain"/>
    <property type="match status" value="1"/>
</dbReference>
<keyword evidence="7" id="KW-0472">Membrane</keyword>
<evidence type="ECO:0000256" key="2">
    <source>
        <dbReference type="ARBA" id="ARBA00022723"/>
    </source>
</evidence>
<keyword evidence="1 6" id="KW-0645">Protease</keyword>
<keyword evidence="3 6" id="KW-0378">Hydrolase</keyword>
<evidence type="ECO:0000256" key="6">
    <source>
        <dbReference type="RuleBase" id="RU003983"/>
    </source>
</evidence>
<dbReference type="KEGG" id="aja:AJAP_38320"/>
<dbReference type="eggNOG" id="COG0501">
    <property type="taxonomic scope" value="Bacteria"/>
</dbReference>
<dbReference type="HOGENOM" id="CLU_056335_0_0_11"/>
<dbReference type="Pfam" id="PF01435">
    <property type="entry name" value="Peptidase_M48"/>
    <property type="match status" value="1"/>
</dbReference>
<evidence type="ECO:0000256" key="1">
    <source>
        <dbReference type="ARBA" id="ARBA00022670"/>
    </source>
</evidence>
<comment type="similarity">
    <text evidence="6">Belongs to the peptidase M48 family.</text>
</comment>
<dbReference type="Proteomes" id="UP000028492">
    <property type="component" value="Chromosome"/>
</dbReference>
<evidence type="ECO:0000313" key="9">
    <source>
        <dbReference type="EMBL" id="AIG80450.1"/>
    </source>
</evidence>